<dbReference type="Proteomes" id="UP000318384">
    <property type="component" value="Chromosome"/>
</dbReference>
<evidence type="ECO:0008006" key="3">
    <source>
        <dbReference type="Google" id="ProtNLM"/>
    </source>
</evidence>
<reference evidence="1 2" key="1">
    <citation type="submission" date="2019-03" db="EMBL/GenBank/DDBJ databases">
        <title>Deep-cultivation of Planctomycetes and their phenomic and genomic characterization uncovers novel biology.</title>
        <authorList>
            <person name="Wiegand S."/>
            <person name="Jogler M."/>
            <person name="Boedeker C."/>
            <person name="Pinto D."/>
            <person name="Vollmers J."/>
            <person name="Rivas-Marin E."/>
            <person name="Kohn T."/>
            <person name="Peeters S.H."/>
            <person name="Heuer A."/>
            <person name="Rast P."/>
            <person name="Oberbeckmann S."/>
            <person name="Bunk B."/>
            <person name="Jeske O."/>
            <person name="Meyerdierks A."/>
            <person name="Storesund J.E."/>
            <person name="Kallscheuer N."/>
            <person name="Luecker S."/>
            <person name="Lage O.M."/>
            <person name="Pohl T."/>
            <person name="Merkel B.J."/>
            <person name="Hornburger P."/>
            <person name="Mueller R.-W."/>
            <person name="Bruemmer F."/>
            <person name="Labrenz M."/>
            <person name="Spormann A.M."/>
            <person name="Op den Camp H."/>
            <person name="Overmann J."/>
            <person name="Amann R."/>
            <person name="Jetten M.S.M."/>
            <person name="Mascher T."/>
            <person name="Medema M.H."/>
            <person name="Devos D.P."/>
            <person name="Kaster A.-K."/>
            <person name="Ovreas L."/>
            <person name="Rohde M."/>
            <person name="Galperin M.Y."/>
            <person name="Jogler C."/>
        </authorList>
    </citation>
    <scope>NUCLEOTIDE SEQUENCE [LARGE SCALE GENOMIC DNA]</scope>
    <source>
        <strain evidence="1 2">V202</strain>
    </source>
</reference>
<dbReference type="InterPro" id="IPR023296">
    <property type="entry name" value="Glyco_hydro_beta-prop_sf"/>
</dbReference>
<dbReference type="OrthoDB" id="180690at2"/>
<organism evidence="1 2">
    <name type="scientific">Gimesia aquarii</name>
    <dbReference type="NCBI Taxonomy" id="2527964"/>
    <lineage>
        <taxon>Bacteria</taxon>
        <taxon>Pseudomonadati</taxon>
        <taxon>Planctomycetota</taxon>
        <taxon>Planctomycetia</taxon>
        <taxon>Planctomycetales</taxon>
        <taxon>Planctomycetaceae</taxon>
        <taxon>Gimesia</taxon>
    </lineage>
</organism>
<dbReference type="SUPFAM" id="SSF75005">
    <property type="entry name" value="Arabinanase/levansucrase/invertase"/>
    <property type="match status" value="1"/>
</dbReference>
<dbReference type="RefSeq" id="WP_145171352.1">
    <property type="nucleotide sequence ID" value="NZ_CP037422.1"/>
</dbReference>
<protein>
    <recommendedName>
        <fullName evidence="3">Glycosyl hydrolases family 43</fullName>
    </recommendedName>
</protein>
<sequence length="574" mass="64258">MSELSCGFIMSWGRFLCVGFVLSSITACDNTQSTQTETSQAEPAQTEYEIQEIVPQSFVSFSGKSNVSDSKYFDETKAITLFAFDDVSIPFMQNLKLEMRSPQRHPANPVLRRGPPGTPDSWAVQFYGSVIREIDKYRMWYVAAGDDRLDRSVPRSSPWRVAYAESQDGVHWTKPNLGLVEYNGNRNNNLVLMDPRLGTVNVKVLFEPDDPNPGRRYKLGAHVWFPKHDVRLGTFAPYASADGLRWKLLIETKPVGAELPQKDMVLPALHFEPVGGLYKCDGLYYLNGQNAIVASRPYHGRVVRQFISPDFVNWSHASTVGFVRTAQHKLLGPGKSREGEQNHEGVSVWNRGNVLVGISGIWHGAKEWENVTVDLGFVVSNDGVQFRQPAHEWVFLKRGQDGAWDQGGLLQGQGFENIGDQTFIYYGAWDPRNWQGSPPRGGVGIATLPRDRFADLKVDETTKGNGNYQLPKIKSEFITTAVNLKGEGAHRFYVNADGLSEAAQLKIELLNDNTIPLAKFSGENAATINKSGFQIPITWNGKQEIKDLPDRIRMKVTFEGEKKTDICFSALYVK</sequence>
<dbReference type="Gene3D" id="2.115.10.20">
    <property type="entry name" value="Glycosyl hydrolase domain, family 43"/>
    <property type="match status" value="1"/>
</dbReference>
<dbReference type="EMBL" id="CP037422">
    <property type="protein sequence ID" value="QDU07422.1"/>
    <property type="molecule type" value="Genomic_DNA"/>
</dbReference>
<gene>
    <name evidence="1" type="ORF">V202x_07750</name>
</gene>
<proteinExistence type="predicted"/>
<evidence type="ECO:0000313" key="1">
    <source>
        <dbReference type="EMBL" id="QDU07422.1"/>
    </source>
</evidence>
<dbReference type="AlphaFoldDB" id="A0A517WQ81"/>
<keyword evidence="2" id="KW-1185">Reference proteome</keyword>
<evidence type="ECO:0000313" key="2">
    <source>
        <dbReference type="Proteomes" id="UP000318384"/>
    </source>
</evidence>
<accession>A0A517WQ81</accession>
<name>A0A517WQ81_9PLAN</name>